<dbReference type="GO" id="GO:0004674">
    <property type="term" value="F:protein serine/threonine kinase activity"/>
    <property type="evidence" value="ECO:0007669"/>
    <property type="project" value="UniProtKB-KW"/>
</dbReference>
<dbReference type="GO" id="GO:0016020">
    <property type="term" value="C:membrane"/>
    <property type="evidence" value="ECO:0007669"/>
    <property type="project" value="UniProtKB-SubCell"/>
</dbReference>
<dbReference type="Gene3D" id="1.10.510.10">
    <property type="entry name" value="Transferase(Phosphotransferase) domain 1"/>
    <property type="match status" value="1"/>
</dbReference>
<evidence type="ECO:0000256" key="7">
    <source>
        <dbReference type="ARBA" id="ARBA00022741"/>
    </source>
</evidence>
<feature type="domain" description="Malectin" evidence="13">
    <location>
        <begin position="283"/>
        <end position="463"/>
    </location>
</feature>
<dbReference type="InterPro" id="IPR021720">
    <property type="entry name" value="Malectin_dom"/>
</dbReference>
<dbReference type="Pfam" id="PF11721">
    <property type="entry name" value="Malectin"/>
    <property type="match status" value="1"/>
</dbReference>
<reference evidence="14 15" key="1">
    <citation type="journal article" date="2023" name="Life. Sci Alliance">
        <title>Evolutionary insights into 3D genome organization and epigenetic landscape of Vigna mungo.</title>
        <authorList>
            <person name="Junaid A."/>
            <person name="Singh B."/>
            <person name="Bhatia S."/>
        </authorList>
    </citation>
    <scope>NUCLEOTIDE SEQUENCE [LARGE SCALE GENOMIC DNA]</scope>
    <source>
        <strain evidence="14">Urdbean</strain>
    </source>
</reference>
<name>A0AAQ3N179_VIGMU</name>
<dbReference type="InterPro" id="IPR001611">
    <property type="entry name" value="Leu-rich_rpt"/>
</dbReference>
<dbReference type="PANTHER" id="PTHR48006">
    <property type="entry name" value="LEUCINE-RICH REPEAT-CONTAINING PROTEIN DDB_G0281931-RELATED"/>
    <property type="match status" value="1"/>
</dbReference>
<sequence length="619" mass="68967">MKEIGKRLGKKDWDFNVDPCTGQRNWTSSVQNAVTCNCLFANATICHVVSIVLKSQNLSGTLPSELERLPYLQEIDLTRNYLNGTIPPQWGSINLVNISILGNRVTGPIPKELGNITTLKSLVVEFNQLSGELPQQLGSLPQLERLLLTSNYFTGNLPATFATLTTLKHIRLGDNQFSGTLPDFIQKWINLERLVMQGSGFSGPIPSGISLLKNLTDLYLTGNRFNGPLPNWIDRPDYTDLSYNNLTIEKPEQLTCQQGSVNLFASSLKGNNDLGMIPCLGNINCPKRKLISKGNINYDDDSQEAGPARFRRTGSNWVFSNTGHFFDSGRVDYYTWSNTTKLDMNNGELYMDARVSALSLTYYAFCMGNGSYTISLHFAEIMFTDDQTYSSLGRRIFDIYVQRKLVLKDFNIAKEAGGVGKAVIKNFTATVNSSTLEIRLQWAGKGTTAIPFGSVHGPLISAISVHPDFTPQEEHKDGVPKHYVVGIVVIGVHVLREEGDLMDLVDERLGNDFKREEVEVMINVALLCTQVSPMHRPTMASVVCMLEGKTDVEEMVLDTSEVLDGKKLEMQQYYNMREKNKSRATPEESISMGETSAFMSDTDLYSINMDSSSLTKVNR</sequence>
<dbReference type="Proteomes" id="UP001374535">
    <property type="component" value="Chromosome 8"/>
</dbReference>
<evidence type="ECO:0000256" key="12">
    <source>
        <dbReference type="ARBA" id="ARBA00048679"/>
    </source>
</evidence>
<evidence type="ECO:0000313" key="14">
    <source>
        <dbReference type="EMBL" id="WVZ00667.1"/>
    </source>
</evidence>
<protein>
    <recommendedName>
        <fullName evidence="2">non-specific serine/threonine protein kinase</fullName>
        <ecNumber evidence="2">2.7.11.1</ecNumber>
    </recommendedName>
</protein>
<comment type="subcellular location">
    <subcellularLocation>
        <location evidence="1">Membrane</location>
        <topology evidence="1">Single-pass type I membrane protein</topology>
    </subcellularLocation>
</comment>
<dbReference type="SUPFAM" id="SSF52058">
    <property type="entry name" value="L domain-like"/>
    <property type="match status" value="1"/>
</dbReference>
<gene>
    <name evidence="14" type="ORF">V8G54_026736</name>
</gene>
<proteinExistence type="predicted"/>
<accession>A0AAQ3N179</accession>
<dbReference type="AlphaFoldDB" id="A0AAQ3N179"/>
<dbReference type="FunFam" id="3.80.10.10:FF:001022">
    <property type="entry name" value="Probable LRR receptor-like serine/threonine-protein kinase At1g53420"/>
    <property type="match status" value="1"/>
</dbReference>
<dbReference type="InterPro" id="IPR032675">
    <property type="entry name" value="LRR_dom_sf"/>
</dbReference>
<evidence type="ECO:0000256" key="6">
    <source>
        <dbReference type="ARBA" id="ARBA00022729"/>
    </source>
</evidence>
<dbReference type="Gene3D" id="2.60.120.430">
    <property type="entry name" value="Galactose-binding lectin"/>
    <property type="match status" value="1"/>
</dbReference>
<keyword evidence="5" id="KW-0808">Transferase</keyword>
<dbReference type="Pfam" id="PF00560">
    <property type="entry name" value="LRR_1"/>
    <property type="match status" value="3"/>
</dbReference>
<keyword evidence="3" id="KW-0723">Serine/threonine-protein kinase</keyword>
<dbReference type="Gene3D" id="3.80.10.10">
    <property type="entry name" value="Ribonuclease Inhibitor"/>
    <property type="match status" value="2"/>
</dbReference>
<organism evidence="14 15">
    <name type="scientific">Vigna mungo</name>
    <name type="common">Black gram</name>
    <name type="synonym">Phaseolus mungo</name>
    <dbReference type="NCBI Taxonomy" id="3915"/>
    <lineage>
        <taxon>Eukaryota</taxon>
        <taxon>Viridiplantae</taxon>
        <taxon>Streptophyta</taxon>
        <taxon>Embryophyta</taxon>
        <taxon>Tracheophyta</taxon>
        <taxon>Spermatophyta</taxon>
        <taxon>Magnoliopsida</taxon>
        <taxon>eudicotyledons</taxon>
        <taxon>Gunneridae</taxon>
        <taxon>Pentapetalae</taxon>
        <taxon>rosids</taxon>
        <taxon>fabids</taxon>
        <taxon>Fabales</taxon>
        <taxon>Fabaceae</taxon>
        <taxon>Papilionoideae</taxon>
        <taxon>50 kb inversion clade</taxon>
        <taxon>NPAAA clade</taxon>
        <taxon>indigoferoid/millettioid clade</taxon>
        <taxon>Phaseoleae</taxon>
        <taxon>Vigna</taxon>
    </lineage>
</organism>
<evidence type="ECO:0000256" key="2">
    <source>
        <dbReference type="ARBA" id="ARBA00012513"/>
    </source>
</evidence>
<comment type="catalytic activity">
    <reaction evidence="11">
        <text>L-threonyl-[protein] + ATP = O-phospho-L-threonyl-[protein] + ADP + H(+)</text>
        <dbReference type="Rhea" id="RHEA:46608"/>
        <dbReference type="Rhea" id="RHEA-COMP:11060"/>
        <dbReference type="Rhea" id="RHEA-COMP:11605"/>
        <dbReference type="ChEBI" id="CHEBI:15378"/>
        <dbReference type="ChEBI" id="CHEBI:30013"/>
        <dbReference type="ChEBI" id="CHEBI:30616"/>
        <dbReference type="ChEBI" id="CHEBI:61977"/>
        <dbReference type="ChEBI" id="CHEBI:456216"/>
        <dbReference type="EC" id="2.7.11.1"/>
    </reaction>
</comment>
<evidence type="ECO:0000256" key="11">
    <source>
        <dbReference type="ARBA" id="ARBA00047899"/>
    </source>
</evidence>
<evidence type="ECO:0000256" key="10">
    <source>
        <dbReference type="ARBA" id="ARBA00023180"/>
    </source>
</evidence>
<evidence type="ECO:0000256" key="5">
    <source>
        <dbReference type="ARBA" id="ARBA00022679"/>
    </source>
</evidence>
<dbReference type="EC" id="2.7.11.1" evidence="2"/>
<dbReference type="FunFam" id="2.60.120.430:FF:000004">
    <property type="entry name" value="Putative leucine-rich repeat receptor-like serine/threonine-protein kinase"/>
    <property type="match status" value="1"/>
</dbReference>
<dbReference type="PANTHER" id="PTHR48006:SF71">
    <property type="entry name" value="CYSTEINE-RICH RLK (RECEPTOR-LIKE KINASE) PROTEIN"/>
    <property type="match status" value="1"/>
</dbReference>
<evidence type="ECO:0000259" key="13">
    <source>
        <dbReference type="Pfam" id="PF11721"/>
    </source>
</evidence>
<evidence type="ECO:0000256" key="1">
    <source>
        <dbReference type="ARBA" id="ARBA00004479"/>
    </source>
</evidence>
<evidence type="ECO:0000313" key="15">
    <source>
        <dbReference type="Proteomes" id="UP001374535"/>
    </source>
</evidence>
<comment type="catalytic activity">
    <reaction evidence="12">
        <text>L-seryl-[protein] + ATP = O-phospho-L-seryl-[protein] + ADP + H(+)</text>
        <dbReference type="Rhea" id="RHEA:17989"/>
        <dbReference type="Rhea" id="RHEA-COMP:9863"/>
        <dbReference type="Rhea" id="RHEA-COMP:11604"/>
        <dbReference type="ChEBI" id="CHEBI:15378"/>
        <dbReference type="ChEBI" id="CHEBI:29999"/>
        <dbReference type="ChEBI" id="CHEBI:30616"/>
        <dbReference type="ChEBI" id="CHEBI:83421"/>
        <dbReference type="ChEBI" id="CHEBI:456216"/>
        <dbReference type="EC" id="2.7.11.1"/>
    </reaction>
</comment>
<evidence type="ECO:0000256" key="4">
    <source>
        <dbReference type="ARBA" id="ARBA00022553"/>
    </source>
</evidence>
<keyword evidence="8" id="KW-0067">ATP-binding</keyword>
<keyword evidence="9" id="KW-0675">Receptor</keyword>
<keyword evidence="3" id="KW-0418">Kinase</keyword>
<keyword evidence="10" id="KW-0325">Glycoprotein</keyword>
<keyword evidence="4" id="KW-0597">Phosphoprotein</keyword>
<dbReference type="GO" id="GO:0005524">
    <property type="term" value="F:ATP binding"/>
    <property type="evidence" value="ECO:0007669"/>
    <property type="project" value="UniProtKB-KW"/>
</dbReference>
<dbReference type="EMBL" id="CP144693">
    <property type="protein sequence ID" value="WVZ00667.1"/>
    <property type="molecule type" value="Genomic_DNA"/>
</dbReference>
<keyword evidence="15" id="KW-1185">Reference proteome</keyword>
<evidence type="ECO:0000256" key="8">
    <source>
        <dbReference type="ARBA" id="ARBA00022840"/>
    </source>
</evidence>
<keyword evidence="6" id="KW-0732">Signal</keyword>
<evidence type="ECO:0000256" key="9">
    <source>
        <dbReference type="ARBA" id="ARBA00023170"/>
    </source>
</evidence>
<keyword evidence="7" id="KW-0547">Nucleotide-binding</keyword>
<evidence type="ECO:0000256" key="3">
    <source>
        <dbReference type="ARBA" id="ARBA00022527"/>
    </source>
</evidence>
<dbReference type="InterPro" id="IPR051824">
    <property type="entry name" value="LRR_Rcpt-Like_S/T_Kinase"/>
</dbReference>